<dbReference type="GO" id="GO:0043565">
    <property type="term" value="F:sequence-specific DNA binding"/>
    <property type="evidence" value="ECO:0007669"/>
    <property type="project" value="InterPro"/>
</dbReference>
<name>A0A266N480_9PSED</name>
<protein>
    <recommendedName>
        <fullName evidence="3">Transposase</fullName>
    </recommendedName>
</protein>
<gene>
    <name evidence="1" type="ORF">CJF39_22315</name>
</gene>
<evidence type="ECO:0008006" key="3">
    <source>
        <dbReference type="Google" id="ProtNLM"/>
    </source>
</evidence>
<dbReference type="Pfam" id="PF01527">
    <property type="entry name" value="HTH_Tnp_1"/>
    <property type="match status" value="1"/>
</dbReference>
<dbReference type="EMBL" id="NQKI01000071">
    <property type="protein sequence ID" value="OZY57296.1"/>
    <property type="molecule type" value="Genomic_DNA"/>
</dbReference>
<evidence type="ECO:0000313" key="2">
    <source>
        <dbReference type="Proteomes" id="UP000215788"/>
    </source>
</evidence>
<reference evidence="1 2" key="1">
    <citation type="submission" date="2017-08" db="EMBL/GenBank/DDBJ databases">
        <title>Genomic and metabolic characterisation of spoilage-associated Pseudomonas species.</title>
        <authorList>
            <person name="Stanborough T."/>
            <person name="Fegan N."/>
            <person name="Powell S.M."/>
            <person name="Singh T."/>
            <person name="Tamplin M.L."/>
            <person name="Chandry P.S."/>
        </authorList>
    </citation>
    <scope>NUCLEOTIDE SEQUENCE [LARGE SCALE GENOMIC DNA]</scope>
    <source>
        <strain evidence="1 2">L1802</strain>
    </source>
</reference>
<dbReference type="NCBIfam" id="NF047595">
    <property type="entry name" value="IS66_ISRel24_TnpA"/>
    <property type="match status" value="1"/>
</dbReference>
<dbReference type="Proteomes" id="UP000215788">
    <property type="component" value="Unassembled WGS sequence"/>
</dbReference>
<dbReference type="GO" id="GO:0004803">
    <property type="term" value="F:transposase activity"/>
    <property type="evidence" value="ECO:0007669"/>
    <property type="project" value="InterPro"/>
</dbReference>
<sequence length="123" mass="13334">MGTSSSLLSGYFMQPQRRSYSKSFKAQVIQECAQPGASIASIALSHSLNANLVHKWIRVQAQKNTALQPAFIPLPIQQLAGANSQAASSSICVEIQYPRGTVKLNWPTESAAACATFLRDLLR</sequence>
<organism evidence="1 2">
    <name type="scientific">Pseudomonas lundensis</name>
    <dbReference type="NCBI Taxonomy" id="86185"/>
    <lineage>
        <taxon>Bacteria</taxon>
        <taxon>Pseudomonadati</taxon>
        <taxon>Pseudomonadota</taxon>
        <taxon>Gammaproteobacteria</taxon>
        <taxon>Pseudomonadales</taxon>
        <taxon>Pseudomonadaceae</taxon>
        <taxon>Pseudomonas</taxon>
    </lineage>
</organism>
<dbReference type="InterPro" id="IPR010921">
    <property type="entry name" value="Trp_repressor/repl_initiator"/>
</dbReference>
<dbReference type="SUPFAM" id="SSF48295">
    <property type="entry name" value="TrpR-like"/>
    <property type="match status" value="1"/>
</dbReference>
<proteinExistence type="predicted"/>
<comment type="caution">
    <text evidence="1">The sequence shown here is derived from an EMBL/GenBank/DDBJ whole genome shotgun (WGS) entry which is preliminary data.</text>
</comment>
<dbReference type="GO" id="GO:0006313">
    <property type="term" value="P:DNA transposition"/>
    <property type="evidence" value="ECO:0007669"/>
    <property type="project" value="InterPro"/>
</dbReference>
<evidence type="ECO:0000313" key="1">
    <source>
        <dbReference type="EMBL" id="OZY57296.1"/>
    </source>
</evidence>
<dbReference type="OrthoDB" id="9800877at2"/>
<dbReference type="InterPro" id="IPR002514">
    <property type="entry name" value="Transposase_8"/>
</dbReference>
<dbReference type="AlphaFoldDB" id="A0A266N480"/>
<accession>A0A266N480</accession>